<evidence type="ECO:0000256" key="1">
    <source>
        <dbReference type="SAM" id="MobiDB-lite"/>
    </source>
</evidence>
<organism evidence="2 3">
    <name type="scientific">Roseobacter insulae</name>
    <dbReference type="NCBI Taxonomy" id="2859783"/>
    <lineage>
        <taxon>Bacteria</taxon>
        <taxon>Pseudomonadati</taxon>
        <taxon>Pseudomonadota</taxon>
        <taxon>Alphaproteobacteria</taxon>
        <taxon>Rhodobacterales</taxon>
        <taxon>Roseobacteraceae</taxon>
        <taxon>Roseobacter</taxon>
    </lineage>
</organism>
<keyword evidence="3" id="KW-1185">Reference proteome</keyword>
<name>A0A9X1FX18_9RHOB</name>
<protein>
    <submittedName>
        <fullName evidence="2">Uncharacterized protein</fullName>
    </submittedName>
</protein>
<dbReference type="EMBL" id="JAHXDN010000004">
    <property type="protein sequence ID" value="MBW4709281.1"/>
    <property type="molecule type" value="Genomic_DNA"/>
</dbReference>
<dbReference type="RefSeq" id="WP_219504629.1">
    <property type="nucleotide sequence ID" value="NZ_JAHXDN010000004.1"/>
</dbReference>
<comment type="caution">
    <text evidence="2">The sequence shown here is derived from an EMBL/GenBank/DDBJ whole genome shotgun (WGS) entry which is preliminary data.</text>
</comment>
<feature type="region of interest" description="Disordered" evidence="1">
    <location>
        <begin position="24"/>
        <end position="58"/>
    </location>
</feature>
<dbReference type="AlphaFoldDB" id="A0A9X1FX18"/>
<evidence type="ECO:0000313" key="3">
    <source>
        <dbReference type="Proteomes" id="UP001138661"/>
    </source>
</evidence>
<sequence length="58" mass="6099">MARPVADVTVRLTSARIAFGRYSDVSDLATNPAPRHAGRSKDVAAKPVPEPGTHTNAT</sequence>
<evidence type="ECO:0000313" key="2">
    <source>
        <dbReference type="EMBL" id="MBW4709281.1"/>
    </source>
</evidence>
<dbReference type="Proteomes" id="UP001138661">
    <property type="component" value="Unassembled WGS sequence"/>
</dbReference>
<reference evidence="2" key="1">
    <citation type="submission" date="2021-07" db="EMBL/GenBank/DDBJ databases">
        <title>Roseobacter insulae sp. nov., isolated from a tidal flat.</title>
        <authorList>
            <person name="Park S."/>
            <person name="Yoon J.-H."/>
        </authorList>
    </citation>
    <scope>NUCLEOTIDE SEQUENCE</scope>
    <source>
        <strain evidence="2">YSTF-M11</strain>
    </source>
</reference>
<accession>A0A9X1FX18</accession>
<proteinExistence type="predicted"/>
<gene>
    <name evidence="2" type="ORF">KX928_15930</name>
</gene>